<keyword evidence="10" id="KW-0460">Magnesium</keyword>
<dbReference type="GO" id="GO:0006189">
    <property type="term" value="P:'de novo' IMP biosynthetic process"/>
    <property type="evidence" value="ECO:0007669"/>
    <property type="project" value="UniProtKB-UniPathway"/>
</dbReference>
<dbReference type="OrthoDB" id="191723at2759"/>
<keyword evidence="6 8" id="KW-0658">Purine biosynthesis</keyword>
<gene>
    <name evidence="14" type="primary">ADE4</name>
    <name evidence="13" type="ORF">BRETT_001180</name>
    <name evidence="14" type="ORF">DEBR0S4_10220G</name>
    <name evidence="12" type="ORF">HII12_005380</name>
</gene>
<name>A0A7D9H3Y7_DEKBR</name>
<comment type="cofactor">
    <cofactor evidence="10">
        <name>Mg(2+)</name>
        <dbReference type="ChEBI" id="CHEBI:18420"/>
    </cofactor>
    <text evidence="10">Binds 1 Mg(2+) ion per subunit.</text>
</comment>
<dbReference type="EMBL" id="CABFWN010000004">
    <property type="protein sequence ID" value="VUG19089.1"/>
    <property type="molecule type" value="Genomic_DNA"/>
</dbReference>
<evidence type="ECO:0000256" key="7">
    <source>
        <dbReference type="ARBA" id="ARBA00022962"/>
    </source>
</evidence>
<evidence type="ECO:0000313" key="12">
    <source>
        <dbReference type="EMBL" id="KAF6005804.1"/>
    </source>
</evidence>
<reference evidence="13" key="3">
    <citation type="submission" date="2020-10" db="EMBL/GenBank/DDBJ databases">
        <authorList>
            <person name="Palmer J.M."/>
        </authorList>
    </citation>
    <scope>NUCLEOTIDE SEQUENCE</scope>
    <source>
        <strain evidence="13">UCD 2041</strain>
    </source>
</reference>
<evidence type="ECO:0000313" key="15">
    <source>
        <dbReference type="Proteomes" id="UP000478008"/>
    </source>
</evidence>
<accession>A0A7D9H3Y7</accession>
<dbReference type="HAMAP" id="MF_01931">
    <property type="entry name" value="PurF"/>
    <property type="match status" value="1"/>
</dbReference>
<reference evidence="12 16" key="2">
    <citation type="journal article" date="2020" name="Appl. Microbiol. Biotechnol.">
        <title>Targeted gene deletion in Brettanomyces bruxellensis with an expression-free CRISPR-Cas9 system.</title>
        <authorList>
            <person name="Varela C."/>
            <person name="Bartel C."/>
            <person name="Onetto C."/>
            <person name="Borneman A."/>
        </authorList>
    </citation>
    <scope>NUCLEOTIDE SEQUENCE [LARGE SCALE GENOMIC DNA]</scope>
    <source>
        <strain evidence="12 16">AWRI1613</strain>
    </source>
</reference>
<dbReference type="Gene3D" id="3.60.20.10">
    <property type="entry name" value="Glutamine Phosphoribosylpyrophosphate, subunit 1, domain 1"/>
    <property type="match status" value="1"/>
</dbReference>
<dbReference type="GO" id="GO:0046872">
    <property type="term" value="F:metal ion binding"/>
    <property type="evidence" value="ECO:0007669"/>
    <property type="project" value="UniProtKB-KW"/>
</dbReference>
<keyword evidence="10" id="KW-0479">Metal-binding</keyword>
<proteinExistence type="inferred from homology"/>
<dbReference type="NCBIfam" id="TIGR01134">
    <property type="entry name" value="purF"/>
    <property type="match status" value="1"/>
</dbReference>
<keyword evidence="5 8" id="KW-0808">Transferase</keyword>
<evidence type="ECO:0000256" key="8">
    <source>
        <dbReference type="PIRNR" id="PIRNR000485"/>
    </source>
</evidence>
<comment type="pathway">
    <text evidence="1 8">Purine metabolism; IMP biosynthesis via de novo pathway; N(1)-(5-phospho-D-ribosyl)glycinamide from 5-phospho-alpha-D-ribose 1-diphosphate: step 1/2.</text>
</comment>
<feature type="binding site" evidence="10">
    <location>
        <position position="377"/>
    </location>
    <ligand>
        <name>Mg(2+)</name>
        <dbReference type="ChEBI" id="CHEBI:18420"/>
    </ligand>
</feature>
<dbReference type="SUPFAM" id="SSF53271">
    <property type="entry name" value="PRTase-like"/>
    <property type="match status" value="1"/>
</dbReference>
<evidence type="ECO:0000313" key="13">
    <source>
        <dbReference type="EMBL" id="QOU21456.1"/>
    </source>
</evidence>
<dbReference type="Gene3D" id="3.40.50.2020">
    <property type="match status" value="1"/>
</dbReference>
<dbReference type="CDD" id="cd06223">
    <property type="entry name" value="PRTases_typeI"/>
    <property type="match status" value="1"/>
</dbReference>
<keyword evidence="4 8" id="KW-0328">Glycosyltransferase</keyword>
<evidence type="ECO:0000256" key="1">
    <source>
        <dbReference type="ARBA" id="ARBA00005209"/>
    </source>
</evidence>
<evidence type="ECO:0000256" key="6">
    <source>
        <dbReference type="ARBA" id="ARBA00022755"/>
    </source>
</evidence>
<evidence type="ECO:0000256" key="10">
    <source>
        <dbReference type="PIRSR" id="PIRSR000485-2"/>
    </source>
</evidence>
<dbReference type="UniPathway" id="UPA00074">
    <property type="reaction ID" value="UER00124"/>
</dbReference>
<evidence type="ECO:0000313" key="16">
    <source>
        <dbReference type="Proteomes" id="UP000568158"/>
    </source>
</evidence>
<dbReference type="EC" id="2.4.2.14" evidence="3 8"/>
<feature type="binding site" evidence="10">
    <location>
        <position position="315"/>
    </location>
    <ligand>
        <name>Mg(2+)</name>
        <dbReference type="ChEBI" id="CHEBI:18420"/>
    </ligand>
</feature>
<dbReference type="CDD" id="cd00715">
    <property type="entry name" value="GPATase_N"/>
    <property type="match status" value="1"/>
</dbReference>
<dbReference type="InterPro" id="IPR035584">
    <property type="entry name" value="PurF_N"/>
</dbReference>
<evidence type="ECO:0000313" key="14">
    <source>
        <dbReference type="EMBL" id="VUG19089.1"/>
    </source>
</evidence>
<dbReference type="InterPro" id="IPR029055">
    <property type="entry name" value="Ntn_hydrolases_N"/>
</dbReference>
<sequence>MCGIIALVCSDPEVNCASELYDGCLYLQHRGQDAAGIVTCGDGGRLYQCKGNGMARDVFTKSRMMKLVGNMGIAHLRYPTAGSSSNSEAQPFYVNAPYGISLGHNGNLTNGEELKKYMDEVVHRHINTDSDSELLLNLFAAELATYDKSRVNNNDIFKALSGVYQKVRGAYACVAMLAGYGVIGFRDPHGIRPLVIGERLKSDGTRDYMIASESVVLKAHDFRVYRDIMPGEAVVIPKQTMIPEFRQVTPMQSYTPDIFEYVYFARPDSVLDGVSVYRARLEMGTKLAQHIEASFRKQNMDVHKEVDVVIPVPDTSRHAALQCAVTLGLPYREGFVKNRYVGRTFIMPDQKQRQSSVRRKLNAMPSEFYGKSVLLVDDSIVRGTTSKEIVSMARESGAKKVYFASCAPVIRYNHIYGIDLADNKQLVGFGKTEEQISQVLGADKVFYQKLEDLEECCKRDNEIKDQEMRLALTPVISDNDENMKSYIKSLDPMPEFDGFEAGVFTGKYVTGDETAYLNYAEKSRARNEQLKQVQAKLSNLKMLDLAELKAPSEINIYNSGDY</sequence>
<dbReference type="EMBL" id="JABCYN010000057">
    <property type="protein sequence ID" value="KAF6005804.1"/>
    <property type="molecule type" value="Genomic_DNA"/>
</dbReference>
<keyword evidence="7" id="KW-0315">Glutamine amidotransferase</keyword>
<evidence type="ECO:0000256" key="2">
    <source>
        <dbReference type="ARBA" id="ARBA00010138"/>
    </source>
</evidence>
<feature type="binding site" evidence="10">
    <location>
        <position position="378"/>
    </location>
    <ligand>
        <name>Mg(2+)</name>
        <dbReference type="ChEBI" id="CHEBI:18420"/>
    </ligand>
</feature>
<dbReference type="InterPro" id="IPR005854">
    <property type="entry name" value="PurF"/>
</dbReference>
<evidence type="ECO:0000256" key="9">
    <source>
        <dbReference type="PIRSR" id="PIRSR000485-1"/>
    </source>
</evidence>
<dbReference type="PANTHER" id="PTHR11907">
    <property type="entry name" value="AMIDOPHOSPHORIBOSYLTRANSFERASE"/>
    <property type="match status" value="1"/>
</dbReference>
<dbReference type="Proteomes" id="UP000478008">
    <property type="component" value="Unassembled WGS sequence"/>
</dbReference>
<dbReference type="Proteomes" id="UP000568158">
    <property type="component" value="Unassembled WGS sequence"/>
</dbReference>
<keyword evidence="15" id="KW-1185">Reference proteome</keyword>
<feature type="domain" description="Glutamine amidotransferase type-2" evidence="11">
    <location>
        <begin position="2"/>
        <end position="239"/>
    </location>
</feature>
<dbReference type="GO" id="GO:0009113">
    <property type="term" value="P:purine nucleobase biosynthetic process"/>
    <property type="evidence" value="ECO:0007669"/>
    <property type="project" value="InterPro"/>
</dbReference>
<dbReference type="InterPro" id="IPR000836">
    <property type="entry name" value="PRTase_dom"/>
</dbReference>
<dbReference type="EMBL" id="CP063136">
    <property type="protein sequence ID" value="QOU21456.1"/>
    <property type="molecule type" value="Genomic_DNA"/>
</dbReference>
<organism evidence="14 15">
    <name type="scientific">Dekkera bruxellensis</name>
    <name type="common">Brettanomyces custersii</name>
    <dbReference type="NCBI Taxonomy" id="5007"/>
    <lineage>
        <taxon>Eukaryota</taxon>
        <taxon>Fungi</taxon>
        <taxon>Dikarya</taxon>
        <taxon>Ascomycota</taxon>
        <taxon>Saccharomycotina</taxon>
        <taxon>Pichiomycetes</taxon>
        <taxon>Pichiales</taxon>
        <taxon>Pichiaceae</taxon>
        <taxon>Brettanomyces</taxon>
    </lineage>
</organism>
<evidence type="ECO:0000256" key="5">
    <source>
        <dbReference type="ARBA" id="ARBA00022679"/>
    </source>
</evidence>
<dbReference type="Proteomes" id="UP000663131">
    <property type="component" value="Chromosome 8"/>
</dbReference>
<dbReference type="GO" id="GO:0004044">
    <property type="term" value="F:amidophosphoribosyltransferase activity"/>
    <property type="evidence" value="ECO:0007669"/>
    <property type="project" value="UniProtKB-EC"/>
</dbReference>
<feature type="active site" description="Nucleophile" evidence="9">
    <location>
        <position position="2"/>
    </location>
</feature>
<evidence type="ECO:0000259" key="11">
    <source>
        <dbReference type="PROSITE" id="PS51278"/>
    </source>
</evidence>
<dbReference type="InterPro" id="IPR029057">
    <property type="entry name" value="PRTase-like"/>
</dbReference>
<dbReference type="PIRSF" id="PIRSF000485">
    <property type="entry name" value="Amd_phspho_trans"/>
    <property type="match status" value="1"/>
</dbReference>
<evidence type="ECO:0000256" key="3">
    <source>
        <dbReference type="ARBA" id="ARBA00011941"/>
    </source>
</evidence>
<reference evidence="13" key="4">
    <citation type="journal article" name="BMC Genomics">
        <title>New genome assemblies reveal patterns of domestication and adaptation across Brettanomyces (Dekkera) species.</title>
        <authorList>
            <person name="Roach M.J."/>
            <person name="Borneman A.R."/>
        </authorList>
    </citation>
    <scope>NUCLEOTIDE SEQUENCE</scope>
    <source>
        <strain evidence="13">UCD 2041</strain>
    </source>
</reference>
<dbReference type="PROSITE" id="PS51278">
    <property type="entry name" value="GATASE_TYPE_2"/>
    <property type="match status" value="1"/>
</dbReference>
<comment type="catalytic activity">
    <reaction evidence="8">
        <text>5-phospho-beta-D-ribosylamine + L-glutamate + diphosphate = 5-phospho-alpha-D-ribose 1-diphosphate + L-glutamine + H2O</text>
        <dbReference type="Rhea" id="RHEA:14905"/>
        <dbReference type="ChEBI" id="CHEBI:15377"/>
        <dbReference type="ChEBI" id="CHEBI:29985"/>
        <dbReference type="ChEBI" id="CHEBI:33019"/>
        <dbReference type="ChEBI" id="CHEBI:58017"/>
        <dbReference type="ChEBI" id="CHEBI:58359"/>
        <dbReference type="ChEBI" id="CHEBI:58681"/>
        <dbReference type="EC" id="2.4.2.14"/>
    </reaction>
</comment>
<evidence type="ECO:0000256" key="4">
    <source>
        <dbReference type="ARBA" id="ARBA00022676"/>
    </source>
</evidence>
<dbReference type="SUPFAM" id="SSF56235">
    <property type="entry name" value="N-terminal nucleophile aminohydrolases (Ntn hydrolases)"/>
    <property type="match status" value="1"/>
</dbReference>
<reference evidence="14 15" key="1">
    <citation type="submission" date="2019-07" db="EMBL/GenBank/DDBJ databases">
        <authorList>
            <person name="Friedrich A."/>
            <person name="Schacherer J."/>
        </authorList>
    </citation>
    <scope>NUCLEOTIDE SEQUENCE [LARGE SCALE GENOMIC DNA]</scope>
</reference>
<dbReference type="AlphaFoldDB" id="A0A7D9H3Y7"/>
<comment type="similarity">
    <text evidence="2 8">In the C-terminal section; belongs to the purine/pyrimidine phosphoribosyltransferase family.</text>
</comment>
<protein>
    <recommendedName>
        <fullName evidence="3 8">Amidophosphoribosyltransferase</fullName>
        <shortName evidence="8">ATase</shortName>
        <ecNumber evidence="3 8">2.4.2.14</ecNumber>
    </recommendedName>
    <alternativeName>
        <fullName evidence="8">Glutamine phosphoribosylpyrophosphate amidotransferase</fullName>
    </alternativeName>
</protein>
<dbReference type="InterPro" id="IPR017932">
    <property type="entry name" value="GATase_2_dom"/>
</dbReference>
<dbReference type="Pfam" id="PF13522">
    <property type="entry name" value="GATase_6"/>
    <property type="match status" value="1"/>
</dbReference>